<gene>
    <name evidence="2" type="ORF">M378DRAFT_12503</name>
</gene>
<feature type="region of interest" description="Disordered" evidence="1">
    <location>
        <begin position="291"/>
        <end position="330"/>
    </location>
</feature>
<feature type="compositionally biased region" description="Low complexity" evidence="1">
    <location>
        <begin position="80"/>
        <end position="91"/>
    </location>
</feature>
<reference evidence="2 3" key="1">
    <citation type="submission" date="2014-04" db="EMBL/GenBank/DDBJ databases">
        <title>Evolutionary Origins and Diversification of the Mycorrhizal Mutualists.</title>
        <authorList>
            <consortium name="DOE Joint Genome Institute"/>
            <consortium name="Mycorrhizal Genomics Consortium"/>
            <person name="Kohler A."/>
            <person name="Kuo A."/>
            <person name="Nagy L.G."/>
            <person name="Floudas D."/>
            <person name="Copeland A."/>
            <person name="Barry K.W."/>
            <person name="Cichocki N."/>
            <person name="Veneault-Fourrey C."/>
            <person name="LaButti K."/>
            <person name="Lindquist E.A."/>
            <person name="Lipzen A."/>
            <person name="Lundell T."/>
            <person name="Morin E."/>
            <person name="Murat C."/>
            <person name="Riley R."/>
            <person name="Ohm R."/>
            <person name="Sun H."/>
            <person name="Tunlid A."/>
            <person name="Henrissat B."/>
            <person name="Grigoriev I.V."/>
            <person name="Hibbett D.S."/>
            <person name="Martin F."/>
        </authorList>
    </citation>
    <scope>NUCLEOTIDE SEQUENCE [LARGE SCALE GENOMIC DNA]</scope>
    <source>
        <strain evidence="2 3">Koide BX008</strain>
    </source>
</reference>
<feature type="compositionally biased region" description="Basic residues" evidence="1">
    <location>
        <begin position="161"/>
        <end position="180"/>
    </location>
</feature>
<feature type="compositionally biased region" description="Polar residues" evidence="1">
    <location>
        <begin position="308"/>
        <end position="321"/>
    </location>
</feature>
<evidence type="ECO:0000256" key="1">
    <source>
        <dbReference type="SAM" id="MobiDB-lite"/>
    </source>
</evidence>
<feature type="compositionally biased region" description="Polar residues" evidence="1">
    <location>
        <begin position="113"/>
        <end position="133"/>
    </location>
</feature>
<name>A0A0C2X1J9_AMAMK</name>
<evidence type="ECO:0000313" key="3">
    <source>
        <dbReference type="Proteomes" id="UP000054549"/>
    </source>
</evidence>
<dbReference type="Proteomes" id="UP000054549">
    <property type="component" value="Unassembled WGS sequence"/>
</dbReference>
<accession>A0A0C2X1J9</accession>
<evidence type="ECO:0000313" key="2">
    <source>
        <dbReference type="EMBL" id="KIL63006.1"/>
    </source>
</evidence>
<dbReference type="AlphaFoldDB" id="A0A0C2X1J9"/>
<dbReference type="HOGENOM" id="CLU_510851_0_0_1"/>
<feature type="compositionally biased region" description="Basic and acidic residues" evidence="1">
    <location>
        <begin position="27"/>
        <end position="36"/>
    </location>
</feature>
<keyword evidence="3" id="KW-1185">Reference proteome</keyword>
<protein>
    <submittedName>
        <fullName evidence="2">Uncharacterized protein</fullName>
    </submittedName>
</protein>
<proteinExistence type="predicted"/>
<sequence length="536" mass="58897">MRTTPSHSQPVPLCVAHLHNGTGRSQEMQRRSEGVKAADSICSLRRRHAPDNSLNIPKKRGRPRKNPVETAPPRPLPRCTTHSTNTTPSTSGDVSDISEPDDKLPIETIASGILQTSAGGSDSEISGADSSDFLNPLDVEDIVDVDDGSDSDESILVVAKKSGRPGKAAKKPPNARRRVSKTATSDGKQKVFEIKIRINDLARGTCTPETIESTMAWEDLQDLLLQTFDVHSASLHVQYRLSTEKKDTLLCDLTSQKQFDTLIDFIWPKRGNSKQAIVDLYNKRDVQAEGMQNISNQSGKKAKEKQKTLSAQHCNGTTPQNNHDDSHPDKKATCWKDGGQGLCYPVTESNLNLWVTLHLEHPEKYTLTEKPAEIKVHLNGPRSRAPATKAAQALGGMGPGAQLLAFGGLGYPSMPYGYPPYPFPMPQQHPNQITPAAVEINAELDIEYPSISEWLSYCDRHPRRSSSRLSQYADAFNNEGFVFIDQLVGPRITIENLAGWLSIGKGTSDLVIRYAEQDVQLVKAGKFQLFASESST</sequence>
<organism evidence="2 3">
    <name type="scientific">Amanita muscaria (strain Koide BX008)</name>
    <dbReference type="NCBI Taxonomy" id="946122"/>
    <lineage>
        <taxon>Eukaryota</taxon>
        <taxon>Fungi</taxon>
        <taxon>Dikarya</taxon>
        <taxon>Basidiomycota</taxon>
        <taxon>Agaricomycotina</taxon>
        <taxon>Agaricomycetes</taxon>
        <taxon>Agaricomycetidae</taxon>
        <taxon>Agaricales</taxon>
        <taxon>Pluteineae</taxon>
        <taxon>Amanitaceae</taxon>
        <taxon>Amanita</taxon>
    </lineage>
</organism>
<feature type="region of interest" description="Disordered" evidence="1">
    <location>
        <begin position="1"/>
        <end position="133"/>
    </location>
</feature>
<dbReference type="OrthoDB" id="3004564at2759"/>
<dbReference type="InParanoid" id="A0A0C2X1J9"/>
<dbReference type="EMBL" id="KN818264">
    <property type="protein sequence ID" value="KIL63006.1"/>
    <property type="molecule type" value="Genomic_DNA"/>
</dbReference>
<feature type="region of interest" description="Disordered" evidence="1">
    <location>
        <begin position="161"/>
        <end position="184"/>
    </location>
</feature>